<feature type="binding site" description="in other chain" evidence="10">
    <location>
        <position position="98"/>
    </location>
    <ligand>
        <name>L-methionine</name>
        <dbReference type="ChEBI" id="CHEBI:57844"/>
        <note>ligand shared between two neighboring subunits</note>
    </ligand>
</feature>
<comment type="caution">
    <text evidence="16">The sequence shown here is derived from an EMBL/GenBank/DDBJ whole genome shotgun (WGS) entry which is preliminary data.</text>
</comment>
<dbReference type="Proteomes" id="UP000053467">
    <property type="component" value="Unassembled WGS sequence"/>
</dbReference>
<feature type="binding site" description="in other chain" evidence="10">
    <location>
        <position position="14"/>
    </location>
    <ligand>
        <name>ATP</name>
        <dbReference type="ChEBI" id="CHEBI:30616"/>
        <note>ligand shared between two neighboring subunits</note>
    </ligand>
</feature>
<dbReference type="CDD" id="cd18079">
    <property type="entry name" value="S-AdoMet_synt"/>
    <property type="match status" value="1"/>
</dbReference>
<accession>A0A101I0H0</accession>
<evidence type="ECO:0000256" key="5">
    <source>
        <dbReference type="ARBA" id="ARBA00022723"/>
    </source>
</evidence>
<dbReference type="AlphaFoldDB" id="A0A101I0H0"/>
<feature type="binding site" evidence="10">
    <location>
        <position position="233"/>
    </location>
    <ligand>
        <name>ATP</name>
        <dbReference type="ChEBI" id="CHEBI:30616"/>
        <note>ligand shared between two neighboring subunits</note>
    </ligand>
</feature>
<evidence type="ECO:0000256" key="2">
    <source>
        <dbReference type="ARBA" id="ARBA00009685"/>
    </source>
</evidence>
<comment type="similarity">
    <text evidence="2 10 12">Belongs to the AdoMet synthase family.</text>
</comment>
<feature type="domain" description="S-adenosylmethionine synthetase N-terminal" evidence="13">
    <location>
        <begin position="4"/>
        <end position="100"/>
    </location>
</feature>
<reference evidence="17" key="1">
    <citation type="journal article" date="2015" name="MBio">
        <title>Genome-Resolved Metagenomic Analysis Reveals Roles for Candidate Phyla and Other Microbial Community Members in Biogeochemical Transformations in Oil Reservoirs.</title>
        <authorList>
            <person name="Hu P."/>
            <person name="Tom L."/>
            <person name="Singh A."/>
            <person name="Thomas B.C."/>
            <person name="Baker B.J."/>
            <person name="Piceno Y.M."/>
            <person name="Andersen G.L."/>
            <person name="Banfield J.F."/>
        </authorList>
    </citation>
    <scope>NUCLEOTIDE SEQUENCE [LARGE SCALE GENOMIC DNA]</scope>
</reference>
<dbReference type="InterPro" id="IPR022631">
    <property type="entry name" value="ADOMET_SYNTHASE_CS"/>
</dbReference>
<feature type="binding site" description="in other chain" evidence="10">
    <location>
        <begin position="158"/>
        <end position="160"/>
    </location>
    <ligand>
        <name>ATP</name>
        <dbReference type="ChEBI" id="CHEBI:30616"/>
        <note>ligand shared between two neighboring subunits</note>
    </ligand>
</feature>
<feature type="binding site" evidence="10">
    <location>
        <position position="42"/>
    </location>
    <ligand>
        <name>K(+)</name>
        <dbReference type="ChEBI" id="CHEBI:29103"/>
    </ligand>
</feature>
<feature type="domain" description="S-adenosylmethionine synthetase C-terminal" evidence="15">
    <location>
        <begin position="227"/>
        <end position="365"/>
    </location>
</feature>
<dbReference type="GO" id="GO:0006730">
    <property type="term" value="P:one-carbon metabolic process"/>
    <property type="evidence" value="ECO:0007669"/>
    <property type="project" value="UniProtKB-KW"/>
</dbReference>
<feature type="domain" description="S-adenosylmethionine synthetase central" evidence="14">
    <location>
        <begin position="110"/>
        <end position="225"/>
    </location>
</feature>
<dbReference type="InterPro" id="IPR022636">
    <property type="entry name" value="S-AdoMet_synthetase_sfam"/>
</dbReference>
<sequence>MKRFLTSESVAEGHPDKLCDIISDSLLDSILEQDPNGRVAAETMAATGMIIITGEVTTTCYVDTQKLVRNVVKEVGYTDPDYGLDYQTCAVVTSIQEQSPDIALGVNVGGAGDQGMMFGYATDETPELMPMTISYAHKLIKKVAELRKFGEIKYLRPDGKSQVTVEYVDGIPKRIDAIVLSVQHDPDVDQKKIKEDMVEKVINEVIDSKLKDSNTKLFVNPTGRFVVGGPLADTGLTGRKIIVDTYGGMAKHGGGCFSGKDPSKVDRSAAYMCRYIAKNLVAAGVAKKVEIQVAYAIGVAEPVSIAVDTFNTSKYDDEKIVKVVREIFDLTPGGIIEQLKLRRPIYKKTASYGHFGREEEGFTWEICDKVDEIKKFLK</sequence>
<comment type="cofactor">
    <cofactor evidence="10">
        <name>Mg(2+)</name>
        <dbReference type="ChEBI" id="CHEBI:18420"/>
    </cofactor>
    <text evidence="10">Binds 2 divalent ions per subunit.</text>
</comment>
<comment type="cofactor">
    <cofactor evidence="10">
        <name>K(+)</name>
        <dbReference type="ChEBI" id="CHEBI:29103"/>
    </cofactor>
    <text evidence="10">Binds 1 potassium ion per subunit.</text>
</comment>
<feature type="binding site" evidence="10">
    <location>
        <position position="260"/>
    </location>
    <ligand>
        <name>ATP</name>
        <dbReference type="ChEBI" id="CHEBI:30616"/>
        <note>ligand shared between two neighboring subunits</note>
    </ligand>
</feature>
<evidence type="ECO:0000256" key="3">
    <source>
        <dbReference type="ARBA" id="ARBA00022563"/>
    </source>
</evidence>
<dbReference type="GO" id="GO:0005737">
    <property type="term" value="C:cytoplasm"/>
    <property type="evidence" value="ECO:0007669"/>
    <property type="project" value="UniProtKB-SubCell"/>
</dbReference>
<dbReference type="PANTHER" id="PTHR11964">
    <property type="entry name" value="S-ADENOSYLMETHIONINE SYNTHETASE"/>
    <property type="match status" value="1"/>
</dbReference>
<feature type="binding site" description="in other chain" evidence="10">
    <location>
        <position position="264"/>
    </location>
    <ligand>
        <name>L-methionine</name>
        <dbReference type="ChEBI" id="CHEBI:57844"/>
        <note>ligand shared between two neighboring subunits</note>
    </ligand>
</feature>
<dbReference type="Pfam" id="PF02772">
    <property type="entry name" value="S-AdoMet_synt_M"/>
    <property type="match status" value="1"/>
</dbReference>
<dbReference type="GO" id="GO:0000287">
    <property type="term" value="F:magnesium ion binding"/>
    <property type="evidence" value="ECO:0007669"/>
    <property type="project" value="UniProtKB-UniRule"/>
</dbReference>
<name>A0A101I0H0_UNCT6</name>
<feature type="binding site" description="in other chain" evidence="10">
    <location>
        <position position="55"/>
    </location>
    <ligand>
        <name>L-methionine</name>
        <dbReference type="ChEBI" id="CHEBI:57844"/>
        <note>ligand shared between two neighboring subunits</note>
    </ligand>
</feature>
<evidence type="ECO:0000259" key="15">
    <source>
        <dbReference type="Pfam" id="PF02773"/>
    </source>
</evidence>
<feature type="binding site" evidence="10">
    <location>
        <position position="16"/>
    </location>
    <ligand>
        <name>Mg(2+)</name>
        <dbReference type="ChEBI" id="CHEBI:18420"/>
    </ligand>
</feature>
<dbReference type="SUPFAM" id="SSF55973">
    <property type="entry name" value="S-adenosylmethionine synthetase"/>
    <property type="match status" value="3"/>
</dbReference>
<evidence type="ECO:0000256" key="7">
    <source>
        <dbReference type="ARBA" id="ARBA00022840"/>
    </source>
</evidence>
<keyword evidence="4 10" id="KW-0808">Transferase</keyword>
<dbReference type="InterPro" id="IPR022629">
    <property type="entry name" value="S-AdoMet_synt_central"/>
</dbReference>
<feature type="binding site" description="in other chain" evidence="10">
    <location>
        <begin position="239"/>
        <end position="240"/>
    </location>
    <ligand>
        <name>ATP</name>
        <dbReference type="ChEBI" id="CHEBI:30616"/>
        <note>ligand shared between two neighboring subunits</note>
    </ligand>
</feature>
<dbReference type="GO" id="GO:0005524">
    <property type="term" value="F:ATP binding"/>
    <property type="evidence" value="ECO:0007669"/>
    <property type="project" value="UniProtKB-UniRule"/>
</dbReference>
<dbReference type="Pfam" id="PF02773">
    <property type="entry name" value="S-AdoMet_synt_C"/>
    <property type="match status" value="1"/>
</dbReference>
<evidence type="ECO:0000256" key="4">
    <source>
        <dbReference type="ARBA" id="ARBA00022679"/>
    </source>
</evidence>
<evidence type="ECO:0000256" key="10">
    <source>
        <dbReference type="HAMAP-Rule" id="MF_00086"/>
    </source>
</evidence>
<evidence type="ECO:0000256" key="8">
    <source>
        <dbReference type="ARBA" id="ARBA00022842"/>
    </source>
</evidence>
<keyword evidence="9 10" id="KW-0630">Potassium</keyword>
<keyword evidence="6 10" id="KW-0547">Nucleotide-binding</keyword>
<dbReference type="UniPathway" id="UPA00315">
    <property type="reaction ID" value="UER00080"/>
</dbReference>
<comment type="caution">
    <text evidence="10">Lacks conserved residue(s) required for the propagation of feature annotation.</text>
</comment>
<feature type="binding site" description="in other chain" evidence="10">
    <location>
        <begin position="224"/>
        <end position="225"/>
    </location>
    <ligand>
        <name>ATP</name>
        <dbReference type="ChEBI" id="CHEBI:30616"/>
        <note>ligand shared between two neighboring subunits</note>
    </ligand>
</feature>
<keyword evidence="3 10" id="KW-0554">One-carbon metabolism</keyword>
<feature type="binding site" evidence="10">
    <location>
        <position position="233"/>
    </location>
    <ligand>
        <name>L-methionine</name>
        <dbReference type="ChEBI" id="CHEBI:57844"/>
        <note>ligand shared between two neighboring subunits</note>
    </ligand>
</feature>
<evidence type="ECO:0000256" key="12">
    <source>
        <dbReference type="RuleBase" id="RU004462"/>
    </source>
</evidence>
<dbReference type="InterPro" id="IPR022628">
    <property type="entry name" value="S-AdoMet_synt_N"/>
</dbReference>
<keyword evidence="8 10" id="KW-0460">Magnesium</keyword>
<feature type="region of interest" description="Flexible loop" evidence="10">
    <location>
        <begin position="98"/>
        <end position="108"/>
    </location>
</feature>
<comment type="subunit">
    <text evidence="10">Homotetramer; dimer of dimers.</text>
</comment>
<dbReference type="InterPro" id="IPR002133">
    <property type="entry name" value="S-AdoMet_synthetase"/>
</dbReference>
<dbReference type="FunFam" id="3.30.300.10:FF:000003">
    <property type="entry name" value="S-adenosylmethionine synthase"/>
    <property type="match status" value="1"/>
</dbReference>
<dbReference type="PIRSF" id="PIRSF000497">
    <property type="entry name" value="MAT"/>
    <property type="match status" value="1"/>
</dbReference>
<gene>
    <name evidence="10" type="primary">metK</name>
    <name evidence="16" type="ORF">XE03_1250</name>
</gene>
<dbReference type="GO" id="GO:0004478">
    <property type="term" value="F:methionine adenosyltransferase activity"/>
    <property type="evidence" value="ECO:0007669"/>
    <property type="project" value="UniProtKB-UniRule"/>
</dbReference>
<evidence type="ECO:0000256" key="1">
    <source>
        <dbReference type="ARBA" id="ARBA00005224"/>
    </source>
</evidence>
<proteinExistence type="inferred from homology"/>
<dbReference type="EC" id="2.5.1.6" evidence="10"/>
<dbReference type="PROSITE" id="PS00377">
    <property type="entry name" value="ADOMET_SYNTHASE_2"/>
    <property type="match status" value="1"/>
</dbReference>
<dbReference type="NCBIfam" id="TIGR01034">
    <property type="entry name" value="metK"/>
    <property type="match status" value="1"/>
</dbReference>
<organism evidence="16 17">
    <name type="scientific">candidate division TA06 bacterium 34_109</name>
    <dbReference type="NCBI Taxonomy" id="1635277"/>
    <lineage>
        <taxon>Bacteria</taxon>
        <taxon>Bacteria division TA06</taxon>
    </lineage>
</organism>
<dbReference type="PROSITE" id="PS00376">
    <property type="entry name" value="ADOMET_SYNTHASE_1"/>
    <property type="match status" value="1"/>
</dbReference>
<evidence type="ECO:0000313" key="17">
    <source>
        <dbReference type="Proteomes" id="UP000053467"/>
    </source>
</evidence>
<dbReference type="FunFam" id="3.30.300.10:FF:000004">
    <property type="entry name" value="S-adenosylmethionine synthase"/>
    <property type="match status" value="1"/>
</dbReference>
<dbReference type="PATRIC" id="fig|1635277.3.peg.1743"/>
<comment type="function">
    <text evidence="10">Catalyzes the formation of S-adenosylmethionine (AdoMet) from methionine and ATP. The overall synthetic reaction is composed of two sequential steps, AdoMet formation and the subsequent tripolyphosphate hydrolysis which occurs prior to release of AdoMet from the enzyme.</text>
</comment>
<evidence type="ECO:0000256" key="6">
    <source>
        <dbReference type="ARBA" id="ARBA00022741"/>
    </source>
</evidence>
<dbReference type="InterPro" id="IPR022630">
    <property type="entry name" value="S-AdoMet_synt_C"/>
</dbReference>
<keyword evidence="10" id="KW-0963">Cytoplasm</keyword>
<dbReference type="HAMAP" id="MF_00086">
    <property type="entry name" value="S_AdoMet_synth1"/>
    <property type="match status" value="1"/>
</dbReference>
<protein>
    <recommendedName>
        <fullName evidence="10">S-adenosylmethionine synthase</fullName>
        <shortName evidence="10">AdoMet synthase</shortName>
        <ecNumber evidence="10">2.5.1.6</ecNumber>
    </recommendedName>
    <alternativeName>
        <fullName evidence="10">MAT</fullName>
    </alternativeName>
    <alternativeName>
        <fullName evidence="10">Methionine adenosyltransferase</fullName>
    </alternativeName>
</protein>
<evidence type="ECO:0000259" key="14">
    <source>
        <dbReference type="Pfam" id="PF02772"/>
    </source>
</evidence>
<comment type="subcellular location">
    <subcellularLocation>
        <location evidence="10 11">Cytoplasm</location>
    </subcellularLocation>
</comment>
<dbReference type="Gene3D" id="3.30.300.10">
    <property type="match status" value="3"/>
</dbReference>
<evidence type="ECO:0000256" key="9">
    <source>
        <dbReference type="ARBA" id="ARBA00022958"/>
    </source>
</evidence>
<comment type="pathway">
    <text evidence="1 10">Amino-acid biosynthesis; S-adenosyl-L-methionine biosynthesis; S-adenosyl-L-methionine from L-methionine: step 1/1.</text>
</comment>
<dbReference type="Pfam" id="PF00438">
    <property type="entry name" value="S-AdoMet_synt_N"/>
    <property type="match status" value="1"/>
</dbReference>
<keyword evidence="5 10" id="KW-0479">Metal-binding</keyword>
<comment type="catalytic activity">
    <reaction evidence="10">
        <text>L-methionine + ATP + H2O = S-adenosyl-L-methionine + phosphate + diphosphate</text>
        <dbReference type="Rhea" id="RHEA:21080"/>
        <dbReference type="ChEBI" id="CHEBI:15377"/>
        <dbReference type="ChEBI" id="CHEBI:30616"/>
        <dbReference type="ChEBI" id="CHEBI:33019"/>
        <dbReference type="ChEBI" id="CHEBI:43474"/>
        <dbReference type="ChEBI" id="CHEBI:57844"/>
        <dbReference type="ChEBI" id="CHEBI:59789"/>
        <dbReference type="EC" id="2.5.1.6"/>
    </reaction>
</comment>
<evidence type="ECO:0000256" key="11">
    <source>
        <dbReference type="RuleBase" id="RU000542"/>
    </source>
</evidence>
<keyword evidence="7 10" id="KW-0067">ATP-binding</keyword>
<evidence type="ECO:0000313" key="16">
    <source>
        <dbReference type="EMBL" id="KUK86762.1"/>
    </source>
</evidence>
<dbReference type="GO" id="GO:0006556">
    <property type="term" value="P:S-adenosylmethionine biosynthetic process"/>
    <property type="evidence" value="ECO:0007669"/>
    <property type="project" value="UniProtKB-UniRule"/>
</dbReference>
<evidence type="ECO:0000259" key="13">
    <source>
        <dbReference type="Pfam" id="PF00438"/>
    </source>
</evidence>
<dbReference type="EMBL" id="LGGX01000012">
    <property type="protein sequence ID" value="KUK86762.1"/>
    <property type="molecule type" value="Genomic_DNA"/>
</dbReference>